<evidence type="ECO:0000313" key="1">
    <source>
        <dbReference type="EMBL" id="KAF9649131.1"/>
    </source>
</evidence>
<reference evidence="1" key="1">
    <citation type="submission" date="2019-10" db="EMBL/GenBank/DDBJ databases">
        <authorList>
            <consortium name="DOE Joint Genome Institute"/>
            <person name="Kuo A."/>
            <person name="Miyauchi S."/>
            <person name="Kiss E."/>
            <person name="Drula E."/>
            <person name="Kohler A."/>
            <person name="Sanchez-Garcia M."/>
            <person name="Andreopoulos B."/>
            <person name="Barry K.W."/>
            <person name="Bonito G."/>
            <person name="Buee M."/>
            <person name="Carver A."/>
            <person name="Chen C."/>
            <person name="Cichocki N."/>
            <person name="Clum A."/>
            <person name="Culley D."/>
            <person name="Crous P.W."/>
            <person name="Fauchery L."/>
            <person name="Girlanda M."/>
            <person name="Hayes R."/>
            <person name="Keri Z."/>
            <person name="Labutti K."/>
            <person name="Lipzen A."/>
            <person name="Lombard V."/>
            <person name="Magnuson J."/>
            <person name="Maillard F."/>
            <person name="Morin E."/>
            <person name="Murat C."/>
            <person name="Nolan M."/>
            <person name="Ohm R."/>
            <person name="Pangilinan J."/>
            <person name="Pereira M."/>
            <person name="Perotto S."/>
            <person name="Peter M."/>
            <person name="Riley R."/>
            <person name="Sitrit Y."/>
            <person name="Stielow B."/>
            <person name="Szollosi G."/>
            <person name="Zifcakova L."/>
            <person name="Stursova M."/>
            <person name="Spatafora J.W."/>
            <person name="Tedersoo L."/>
            <person name="Vaario L.-M."/>
            <person name="Yamada A."/>
            <person name="Yan M."/>
            <person name="Wang P."/>
            <person name="Xu J."/>
            <person name="Bruns T."/>
            <person name="Baldrian P."/>
            <person name="Vilgalys R."/>
            <person name="Henrissat B."/>
            <person name="Grigoriev I.V."/>
            <person name="Hibbett D."/>
            <person name="Nagy L.G."/>
            <person name="Martin F.M."/>
        </authorList>
    </citation>
    <scope>NUCLEOTIDE SEQUENCE</scope>
    <source>
        <strain evidence="1">P2</strain>
    </source>
</reference>
<sequence length="55" mass="6316">CDISNIRRLSDLVNDCRQLQAIFNIRLQTLDVRLQTFDLRITNCHTTGLHDFAGA</sequence>
<keyword evidence="2" id="KW-1185">Reference proteome</keyword>
<organism evidence="1 2">
    <name type="scientific">Thelephora ganbajun</name>
    <name type="common">Ganba fungus</name>
    <dbReference type="NCBI Taxonomy" id="370292"/>
    <lineage>
        <taxon>Eukaryota</taxon>
        <taxon>Fungi</taxon>
        <taxon>Dikarya</taxon>
        <taxon>Basidiomycota</taxon>
        <taxon>Agaricomycotina</taxon>
        <taxon>Agaricomycetes</taxon>
        <taxon>Thelephorales</taxon>
        <taxon>Thelephoraceae</taxon>
        <taxon>Thelephora</taxon>
    </lineage>
</organism>
<dbReference type="EMBL" id="MU118002">
    <property type="protein sequence ID" value="KAF9649131.1"/>
    <property type="molecule type" value="Genomic_DNA"/>
</dbReference>
<name>A0ACB6ZHJ8_THEGA</name>
<accession>A0ACB6ZHJ8</accession>
<reference evidence="1" key="2">
    <citation type="journal article" date="2020" name="Nat. Commun.">
        <title>Large-scale genome sequencing of mycorrhizal fungi provides insights into the early evolution of symbiotic traits.</title>
        <authorList>
            <person name="Miyauchi S."/>
            <person name="Kiss E."/>
            <person name="Kuo A."/>
            <person name="Drula E."/>
            <person name="Kohler A."/>
            <person name="Sanchez-Garcia M."/>
            <person name="Morin E."/>
            <person name="Andreopoulos B."/>
            <person name="Barry K.W."/>
            <person name="Bonito G."/>
            <person name="Buee M."/>
            <person name="Carver A."/>
            <person name="Chen C."/>
            <person name="Cichocki N."/>
            <person name="Clum A."/>
            <person name="Culley D."/>
            <person name="Crous P.W."/>
            <person name="Fauchery L."/>
            <person name="Girlanda M."/>
            <person name="Hayes R.D."/>
            <person name="Keri Z."/>
            <person name="LaButti K."/>
            <person name="Lipzen A."/>
            <person name="Lombard V."/>
            <person name="Magnuson J."/>
            <person name="Maillard F."/>
            <person name="Murat C."/>
            <person name="Nolan M."/>
            <person name="Ohm R.A."/>
            <person name="Pangilinan J."/>
            <person name="Pereira M.F."/>
            <person name="Perotto S."/>
            <person name="Peter M."/>
            <person name="Pfister S."/>
            <person name="Riley R."/>
            <person name="Sitrit Y."/>
            <person name="Stielow J.B."/>
            <person name="Szollosi G."/>
            <person name="Zifcakova L."/>
            <person name="Stursova M."/>
            <person name="Spatafora J.W."/>
            <person name="Tedersoo L."/>
            <person name="Vaario L.M."/>
            <person name="Yamada A."/>
            <person name="Yan M."/>
            <person name="Wang P."/>
            <person name="Xu J."/>
            <person name="Bruns T."/>
            <person name="Baldrian P."/>
            <person name="Vilgalys R."/>
            <person name="Dunand C."/>
            <person name="Henrissat B."/>
            <person name="Grigoriev I.V."/>
            <person name="Hibbett D."/>
            <person name="Nagy L.G."/>
            <person name="Martin F.M."/>
        </authorList>
    </citation>
    <scope>NUCLEOTIDE SEQUENCE</scope>
    <source>
        <strain evidence="1">P2</strain>
    </source>
</reference>
<dbReference type="Proteomes" id="UP000886501">
    <property type="component" value="Unassembled WGS sequence"/>
</dbReference>
<gene>
    <name evidence="1" type="ORF">BDM02DRAFT_3114239</name>
</gene>
<proteinExistence type="predicted"/>
<protein>
    <submittedName>
        <fullName evidence="1">Uncharacterized protein</fullName>
    </submittedName>
</protein>
<evidence type="ECO:0000313" key="2">
    <source>
        <dbReference type="Proteomes" id="UP000886501"/>
    </source>
</evidence>
<feature type="non-terminal residue" evidence="1">
    <location>
        <position position="1"/>
    </location>
</feature>
<comment type="caution">
    <text evidence="1">The sequence shown here is derived from an EMBL/GenBank/DDBJ whole genome shotgun (WGS) entry which is preliminary data.</text>
</comment>